<sequence length="208" mass="24581">MTKKVSYSFKEILGSVFSMIVFIYVFEYLNALLFYYLNEFIHAPIRSEKVGFENLMGIMTSTFSMPTFAIIDGLFRNPFYALWDAISLLNFKMFYLNVLYSKIISTTIVIFYYSLYVLFEKFDKKGIEAIIPIKNNLTLLAVTHKPTWWILPLIIPVLRYIPKYYMNKELSKKYQKKFMFAIGMTVIPWLFYGQLILNKEIAAKEETI</sequence>
<organism evidence="2 3">
    <name type="scientific">Cellulophaga baltica 18</name>
    <dbReference type="NCBI Taxonomy" id="1348584"/>
    <lineage>
        <taxon>Bacteria</taxon>
        <taxon>Pseudomonadati</taxon>
        <taxon>Bacteroidota</taxon>
        <taxon>Flavobacteriia</taxon>
        <taxon>Flavobacteriales</taxon>
        <taxon>Flavobacteriaceae</taxon>
        <taxon>Cellulophaga</taxon>
    </lineage>
</organism>
<name>A0AAU8R9P7_9FLAO</name>
<gene>
    <name evidence="2" type="ORF">M666_01340</name>
</gene>
<dbReference type="EMBL" id="CP009976">
    <property type="protein sequence ID" value="AIZ40342.1"/>
    <property type="molecule type" value="Genomic_DNA"/>
</dbReference>
<dbReference type="AlphaFoldDB" id="A0AAU8R9P7"/>
<feature type="transmembrane region" description="Helical" evidence="1">
    <location>
        <begin position="95"/>
        <end position="115"/>
    </location>
</feature>
<evidence type="ECO:0000256" key="1">
    <source>
        <dbReference type="SAM" id="Phobius"/>
    </source>
</evidence>
<dbReference type="Pfam" id="PF18936">
    <property type="entry name" value="DUF5684"/>
    <property type="match status" value="1"/>
</dbReference>
<feature type="transmembrane region" description="Helical" evidence="1">
    <location>
        <begin position="12"/>
        <end position="35"/>
    </location>
</feature>
<dbReference type="Proteomes" id="UP000030786">
    <property type="component" value="Chromosome"/>
</dbReference>
<evidence type="ECO:0000313" key="2">
    <source>
        <dbReference type="EMBL" id="AIZ40342.1"/>
    </source>
</evidence>
<feature type="transmembrane region" description="Helical" evidence="1">
    <location>
        <begin position="178"/>
        <end position="197"/>
    </location>
</feature>
<feature type="transmembrane region" description="Helical" evidence="1">
    <location>
        <begin position="147"/>
        <end position="166"/>
    </location>
</feature>
<feature type="transmembrane region" description="Helical" evidence="1">
    <location>
        <begin position="55"/>
        <end position="75"/>
    </location>
</feature>
<proteinExistence type="predicted"/>
<dbReference type="KEGG" id="cbat:M666_01340"/>
<keyword evidence="1" id="KW-0812">Transmembrane</keyword>
<evidence type="ECO:0000313" key="3">
    <source>
        <dbReference type="Proteomes" id="UP000030786"/>
    </source>
</evidence>
<reference evidence="2 3" key="1">
    <citation type="journal article" date="2014" name="Environ. Microbiol.">
        <title>Contrasting genomic patterns and infection strategies of two co-existing Bacteroidetes podovirus genera.</title>
        <authorList>
            <person name="Holmfeldt K."/>
            <person name="Howard-Varona C."/>
            <person name="Solonenko N."/>
            <person name="Sullivan M.B."/>
        </authorList>
    </citation>
    <scope>NUCLEOTIDE SEQUENCE [LARGE SCALE GENOMIC DNA]</scope>
    <source>
        <strain evidence="2 3">18</strain>
    </source>
</reference>
<keyword evidence="1" id="KW-0472">Membrane</keyword>
<dbReference type="InterPro" id="IPR043739">
    <property type="entry name" value="DUF5684"/>
</dbReference>
<protein>
    <submittedName>
        <fullName evidence="2">Uncharacterized protein</fullName>
    </submittedName>
</protein>
<accession>A0AAU8R9P7</accession>
<keyword evidence="1" id="KW-1133">Transmembrane helix</keyword>